<evidence type="ECO:0000256" key="5">
    <source>
        <dbReference type="ARBA" id="ARBA00046062"/>
    </source>
</evidence>
<protein>
    <recommendedName>
        <fullName evidence="4">UBX domain-containing protein 2</fullName>
    </recommendedName>
</protein>
<dbReference type="AlphaFoldDB" id="A0A9P4QU87"/>
<evidence type="ECO:0000256" key="4">
    <source>
        <dbReference type="ARBA" id="ARBA00041575"/>
    </source>
</evidence>
<evidence type="ECO:0000259" key="7">
    <source>
        <dbReference type="PROSITE" id="PS50033"/>
    </source>
</evidence>
<dbReference type="PANTHER" id="PTHR46424">
    <property type="entry name" value="UBX DOMAIN-CONTAINING PROTEIN 4"/>
    <property type="match status" value="1"/>
</dbReference>
<dbReference type="Pfam" id="PF23187">
    <property type="entry name" value="UBX7_N"/>
    <property type="match status" value="1"/>
</dbReference>
<dbReference type="InterPro" id="IPR036249">
    <property type="entry name" value="Thioredoxin-like_sf"/>
</dbReference>
<evidence type="ECO:0000256" key="1">
    <source>
        <dbReference type="ARBA" id="ARBA00004406"/>
    </source>
</evidence>
<comment type="subunit">
    <text evidence="3">Directly interacts with VCP. Interacts with UBQLN1. Forms a complex with VCP and UBQLN1.</text>
</comment>
<dbReference type="GO" id="GO:0005789">
    <property type="term" value="C:endoplasmic reticulum membrane"/>
    <property type="evidence" value="ECO:0007669"/>
    <property type="project" value="UniProtKB-SubCell"/>
</dbReference>
<feature type="domain" description="UBX" evidence="7">
    <location>
        <begin position="249"/>
        <end position="338"/>
    </location>
</feature>
<dbReference type="SMART" id="SM00166">
    <property type="entry name" value="UBX"/>
    <property type="match status" value="1"/>
</dbReference>
<dbReference type="GO" id="GO:0036503">
    <property type="term" value="P:ERAD pathway"/>
    <property type="evidence" value="ECO:0007669"/>
    <property type="project" value="TreeGrafter"/>
</dbReference>
<dbReference type="Gene3D" id="3.10.20.90">
    <property type="entry name" value="Phosphatidylinositol 3-kinase Catalytic Subunit, Chain A, domain 1"/>
    <property type="match status" value="1"/>
</dbReference>
<feature type="region of interest" description="Disordered" evidence="6">
    <location>
        <begin position="388"/>
        <end position="473"/>
    </location>
</feature>
<comment type="subcellular location">
    <subcellularLocation>
        <location evidence="1">Endoplasmic reticulum membrane</location>
        <topology evidence="1">Peripheral membrane protein</topology>
    </subcellularLocation>
</comment>
<evidence type="ECO:0000256" key="2">
    <source>
        <dbReference type="ARBA" id="ARBA00023230"/>
    </source>
</evidence>
<keyword evidence="9" id="KW-1185">Reference proteome</keyword>
<dbReference type="EMBL" id="ML996204">
    <property type="protein sequence ID" value="KAF2731051.1"/>
    <property type="molecule type" value="Genomic_DNA"/>
</dbReference>
<organism evidence="8 9">
    <name type="scientific">Polyplosphaeria fusca</name>
    <dbReference type="NCBI Taxonomy" id="682080"/>
    <lineage>
        <taxon>Eukaryota</taxon>
        <taxon>Fungi</taxon>
        <taxon>Dikarya</taxon>
        <taxon>Ascomycota</taxon>
        <taxon>Pezizomycotina</taxon>
        <taxon>Dothideomycetes</taxon>
        <taxon>Pleosporomycetidae</taxon>
        <taxon>Pleosporales</taxon>
        <taxon>Tetraplosphaeriaceae</taxon>
        <taxon>Polyplosphaeria</taxon>
    </lineage>
</organism>
<evidence type="ECO:0000256" key="6">
    <source>
        <dbReference type="SAM" id="MobiDB-lite"/>
    </source>
</evidence>
<dbReference type="SUPFAM" id="SSF52833">
    <property type="entry name" value="Thioredoxin-like"/>
    <property type="match status" value="1"/>
</dbReference>
<feature type="compositionally biased region" description="Low complexity" evidence="6">
    <location>
        <begin position="388"/>
        <end position="399"/>
    </location>
</feature>
<dbReference type="SUPFAM" id="SSF54236">
    <property type="entry name" value="Ubiquitin-like"/>
    <property type="match status" value="1"/>
</dbReference>
<name>A0A9P4QU87_9PLEO</name>
<accession>A0A9P4QU87</accession>
<evidence type="ECO:0000256" key="3">
    <source>
        <dbReference type="ARBA" id="ARBA00038812"/>
    </source>
</evidence>
<reference evidence="8" key="1">
    <citation type="journal article" date="2020" name="Stud. Mycol.">
        <title>101 Dothideomycetes genomes: a test case for predicting lifestyles and emergence of pathogens.</title>
        <authorList>
            <person name="Haridas S."/>
            <person name="Albert R."/>
            <person name="Binder M."/>
            <person name="Bloem J."/>
            <person name="Labutti K."/>
            <person name="Salamov A."/>
            <person name="Andreopoulos B."/>
            <person name="Baker S."/>
            <person name="Barry K."/>
            <person name="Bills G."/>
            <person name="Bluhm B."/>
            <person name="Cannon C."/>
            <person name="Castanera R."/>
            <person name="Culley D."/>
            <person name="Daum C."/>
            <person name="Ezra D."/>
            <person name="Gonzalez J."/>
            <person name="Henrissat B."/>
            <person name="Kuo A."/>
            <person name="Liang C."/>
            <person name="Lipzen A."/>
            <person name="Lutzoni F."/>
            <person name="Magnuson J."/>
            <person name="Mondo S."/>
            <person name="Nolan M."/>
            <person name="Ohm R."/>
            <person name="Pangilinan J."/>
            <person name="Park H.-J."/>
            <person name="Ramirez L."/>
            <person name="Alfaro M."/>
            <person name="Sun H."/>
            <person name="Tritt A."/>
            <person name="Yoshinaga Y."/>
            <person name="Zwiers L.-H."/>
            <person name="Turgeon B."/>
            <person name="Goodwin S."/>
            <person name="Spatafora J."/>
            <person name="Crous P."/>
            <person name="Grigoriev I."/>
        </authorList>
    </citation>
    <scope>NUCLEOTIDE SEQUENCE</scope>
    <source>
        <strain evidence="8">CBS 125425</strain>
    </source>
</reference>
<feature type="compositionally biased region" description="Gly residues" evidence="6">
    <location>
        <begin position="400"/>
        <end position="413"/>
    </location>
</feature>
<dbReference type="CDD" id="cd01767">
    <property type="entry name" value="UBX"/>
    <property type="match status" value="1"/>
</dbReference>
<evidence type="ECO:0000313" key="9">
    <source>
        <dbReference type="Proteomes" id="UP000799444"/>
    </source>
</evidence>
<dbReference type="Proteomes" id="UP000799444">
    <property type="component" value="Unassembled WGS sequence"/>
</dbReference>
<dbReference type="PROSITE" id="PS50033">
    <property type="entry name" value="UBX"/>
    <property type="match status" value="1"/>
</dbReference>
<dbReference type="OrthoDB" id="2445133at2759"/>
<dbReference type="GO" id="GO:0006986">
    <property type="term" value="P:response to unfolded protein"/>
    <property type="evidence" value="ECO:0007669"/>
    <property type="project" value="UniProtKB-KW"/>
</dbReference>
<dbReference type="InterPro" id="IPR001012">
    <property type="entry name" value="UBX_dom"/>
</dbReference>
<dbReference type="InterPro" id="IPR029071">
    <property type="entry name" value="Ubiquitin-like_domsf"/>
</dbReference>
<dbReference type="PANTHER" id="PTHR46424:SF1">
    <property type="entry name" value="UBX DOMAIN-CONTAINING PROTEIN 4"/>
    <property type="match status" value="1"/>
</dbReference>
<feature type="compositionally biased region" description="Basic and acidic residues" evidence="6">
    <location>
        <begin position="197"/>
        <end position="233"/>
    </location>
</feature>
<feature type="compositionally biased region" description="Polar residues" evidence="6">
    <location>
        <begin position="117"/>
        <end position="130"/>
    </location>
</feature>
<sequence>MFHEGTLQSGIGLAIQEQKLVACFVRDGGDESSTWENDWLQSGWVSSLLAQRAVLLRLEAGSTEAGFLSAFCPLSNIPTFVVIQNGQLQEQIVSGASKDEFINRIRKVLGASEIPGVSQTPSSAVYNTQAPPAPEPVQTSPDEPSQDSEPRPPVSPILPPSTKAKGKRRVDPPDPKADLAATNAAQTSAREALRKKKQEEKDELARIQARIEADKAERKAQANARKADRERSKQAQTPPQTLTPSKKSSHSQTVHLNIRLFDGRTIRHIFPRDSSLQHAVRPWIDQEFSNSPDDSKQKLPPYYFKQIQAPLPSRELSAGEESAALGDIELAPSATLVLVPVKGYTEAYMGGEVGVVGGLVGVVGGAVGIARAVGGYVGSTLGSMVGYGSSSAEPAAERASGGGHRLSGGGGAREGMREEEAGSAGAGAGAAAAGIRVRTLADQRERDEGERREFYNGNQLSFQPNEDEDESRR</sequence>
<gene>
    <name evidence="8" type="ORF">EJ04DRAFT_472709</name>
</gene>
<keyword evidence="2" id="KW-0834">Unfolded protein response</keyword>
<comment type="function">
    <text evidence="5">Involved in endoplasmic reticulum-associated protein degradation (ERAD). Acts as a platform to recruit both UBQLN1 and VCP to the ER during ERAD.</text>
</comment>
<feature type="compositionally biased region" description="Basic and acidic residues" evidence="6">
    <location>
        <begin position="439"/>
        <end position="454"/>
    </location>
</feature>
<evidence type="ECO:0000313" key="8">
    <source>
        <dbReference type="EMBL" id="KAF2731051.1"/>
    </source>
</evidence>
<proteinExistence type="predicted"/>
<dbReference type="Pfam" id="PF00789">
    <property type="entry name" value="UBX"/>
    <property type="match status" value="1"/>
</dbReference>
<feature type="compositionally biased region" description="Polar residues" evidence="6">
    <location>
        <begin position="234"/>
        <end position="253"/>
    </location>
</feature>
<feature type="region of interest" description="Disordered" evidence="6">
    <location>
        <begin position="116"/>
        <end position="253"/>
    </location>
</feature>
<comment type="caution">
    <text evidence="8">The sequence shown here is derived from an EMBL/GenBank/DDBJ whole genome shotgun (WGS) entry which is preliminary data.</text>
</comment>